<dbReference type="PANTHER" id="PTHR36153">
    <property type="entry name" value="INNER MEMBRANE PROTEIN-RELATED"/>
    <property type="match status" value="1"/>
</dbReference>
<proteinExistence type="predicted"/>
<feature type="domain" description="Type VI secretion system IcmF C-terminal" evidence="3">
    <location>
        <begin position="1033"/>
        <end position="1135"/>
    </location>
</feature>
<evidence type="ECO:0000313" key="6">
    <source>
        <dbReference type="EMBL" id="MBB3971809.1"/>
    </source>
</evidence>
<evidence type="ECO:0000259" key="4">
    <source>
        <dbReference type="Pfam" id="PF06761"/>
    </source>
</evidence>
<evidence type="ECO:0000256" key="2">
    <source>
        <dbReference type="SAM" id="Phobius"/>
    </source>
</evidence>
<feature type="coiled-coil region" evidence="1">
    <location>
        <begin position="84"/>
        <end position="115"/>
    </location>
</feature>
<dbReference type="EMBL" id="JACIDR010000001">
    <property type="protein sequence ID" value="MBB3971809.1"/>
    <property type="molecule type" value="Genomic_DNA"/>
</dbReference>
<accession>A0A7W6GFM4</accession>
<name>A0A7W6GFM4_9HYPH</name>
<dbReference type="InterPro" id="IPR025743">
    <property type="entry name" value="TssM1_N"/>
</dbReference>
<dbReference type="Pfam" id="PF14331">
    <property type="entry name" value="IcmF-related_N"/>
    <property type="match status" value="1"/>
</dbReference>
<dbReference type="InterPro" id="IPR053156">
    <property type="entry name" value="T6SS_TssM-like"/>
</dbReference>
<evidence type="ECO:0000313" key="7">
    <source>
        <dbReference type="Proteomes" id="UP000528964"/>
    </source>
</evidence>
<sequence length="1154" mass="123407">MNELVAVLMQFAATWGAGLAGWAIVSAAIYYLFPLVPALEPPAVRFGAIAALLVVCLAVNGALSWRARLRRRALAAGMEDDPPAGRAQADEAEAAEEVAELRARLKQSLLRLRRRGWRGRQLYDQPWFVLIGPPGSGKTTALMNCGLHLPLRDDEGGAAVSGVGGTRLCDWWFADEAVLIDTAGRYTTQDSSAAVDAAGWRGFLDLLRRTRPRQPINGVIVVLSLPELATATPAELGAHARAVRLRINEITERTRLRVPVYLMLSKADQLRGFDAYFDDLDAGGRSQVWGVTFPLDKGAEAFASEFRLLLRRLEDRLVERLQAERAGQRRALIGQFPLQVASLEQPLAEFLKLAFSGSRVDPAPMLRGVYMTSATQHGTPIDRLTGMLARSFGLDQTSIEALRPVSGKSYFVTRLIREVILGEALLVSRNRGWRTTRALRVASFAAIGLGLAVGGGLIWRADAANRVAVEQASEAFAAYRQRISGLKLDPVTDDDLPGVAPALDAAAALQRAASEPPASFGLSQEAKLAQADRLVYRRALERILLPRLLWRLEHQLRASFEDPARLYDATRVYLMLAGQGPLQAGAVRAWMKADWDVRFPGALNAPLRSSLAANLDALLAAPLPQISSDAALIEAARAVLSRVSLAERIYSRVRADSAAQSLPDWAPAAVLGPNGVRFFRRPSGRPLTDGVPGLFTARGHREALVRALPAVTRDVAVESWVLGRVEQAPTEGPQLAALEQSVVTLYAEEFRKVWDALLGDLVLAPFRGRQQTIRDLYVLSSPQSPMRDLLVAITQELRVREPQDASENGREAGGPPPPALAAIASHYGALFELVGKGDDAAPFGRILQAVSALHQALAASGPAAANAENGLPGGGDPAELLLAEADRQPAPVSSWLRELATSGRAILGDATRASLVAAYAAANGPQATCRSVVDGHFPFDASSTLDAPIDDFARLFGPGGQFDLYFAKQIAPFVDTSGATWRPRTLGGVEPPIDAATAAGFQRIAAIRDAFFPTGGAPQLSFSLAPAAGGEPAATLAIGGTTVSKDVNQAASFNWPGGGGLSAASLSFEDQGGFQFPGLTTRAQAAGPALQFSGPWAALRLIRRGRVAPTRNPTVFNLTFDAAGRRAAFVLQAGSVRNPFARDVLTGFRCPIIR</sequence>
<gene>
    <name evidence="6" type="ORF">GGR24_000442</name>
</gene>
<evidence type="ECO:0000259" key="3">
    <source>
        <dbReference type="Pfam" id="PF06744"/>
    </source>
</evidence>
<organism evidence="6 7">
    <name type="scientific">Hansschlegelia beijingensis</name>
    <dbReference type="NCBI Taxonomy" id="1133344"/>
    <lineage>
        <taxon>Bacteria</taxon>
        <taxon>Pseudomonadati</taxon>
        <taxon>Pseudomonadota</taxon>
        <taxon>Alphaproteobacteria</taxon>
        <taxon>Hyphomicrobiales</taxon>
        <taxon>Methylopilaceae</taxon>
        <taxon>Hansschlegelia</taxon>
    </lineage>
</organism>
<keyword evidence="2" id="KW-1133">Transmembrane helix</keyword>
<keyword evidence="7" id="KW-1185">Reference proteome</keyword>
<keyword evidence="2" id="KW-0472">Membrane</keyword>
<keyword evidence="1" id="KW-0175">Coiled coil</keyword>
<evidence type="ECO:0000256" key="1">
    <source>
        <dbReference type="SAM" id="Coils"/>
    </source>
</evidence>
<feature type="transmembrane region" description="Helical" evidence="2">
    <location>
        <begin position="43"/>
        <end position="63"/>
    </location>
</feature>
<dbReference type="InterPro" id="IPR010623">
    <property type="entry name" value="IcmF_C"/>
</dbReference>
<feature type="transmembrane region" description="Helical" evidence="2">
    <location>
        <begin position="438"/>
        <end position="459"/>
    </location>
</feature>
<keyword evidence="2" id="KW-0812">Transmembrane</keyword>
<dbReference type="PANTHER" id="PTHR36153:SF1">
    <property type="entry name" value="TYPE VI SECRETION SYSTEM COMPONENT TSSM1"/>
    <property type="match status" value="1"/>
</dbReference>
<protein>
    <submittedName>
        <fullName evidence="6">Type VI secretion system protein ImpL</fullName>
    </submittedName>
</protein>
<reference evidence="6 7" key="1">
    <citation type="submission" date="2020-08" db="EMBL/GenBank/DDBJ databases">
        <title>Genomic Encyclopedia of Type Strains, Phase IV (KMG-IV): sequencing the most valuable type-strain genomes for metagenomic binning, comparative biology and taxonomic classification.</title>
        <authorList>
            <person name="Goeker M."/>
        </authorList>
    </citation>
    <scope>NUCLEOTIDE SEQUENCE [LARGE SCALE GENOMIC DNA]</scope>
    <source>
        <strain evidence="6 7">DSM 25481</strain>
    </source>
</reference>
<comment type="caution">
    <text evidence="6">The sequence shown here is derived from an EMBL/GenBank/DDBJ whole genome shotgun (WGS) entry which is preliminary data.</text>
</comment>
<feature type="domain" description="Type VI secretion system component TssM1 N-terminal" evidence="5">
    <location>
        <begin position="194"/>
        <end position="446"/>
    </location>
</feature>
<dbReference type="Proteomes" id="UP000528964">
    <property type="component" value="Unassembled WGS sequence"/>
</dbReference>
<dbReference type="InterPro" id="IPR017731">
    <property type="entry name" value="TssM1-like"/>
</dbReference>
<dbReference type="SUPFAM" id="SSF52540">
    <property type="entry name" value="P-loop containing nucleoside triphosphate hydrolases"/>
    <property type="match status" value="1"/>
</dbReference>
<dbReference type="NCBIfam" id="TIGR03348">
    <property type="entry name" value="VI_IcmF"/>
    <property type="match status" value="1"/>
</dbReference>
<dbReference type="InterPro" id="IPR027417">
    <property type="entry name" value="P-loop_NTPase"/>
</dbReference>
<dbReference type="Pfam" id="PF06744">
    <property type="entry name" value="IcmF_C"/>
    <property type="match status" value="1"/>
</dbReference>
<dbReference type="RefSeq" id="WP_183393655.1">
    <property type="nucleotide sequence ID" value="NZ_JACIDR010000001.1"/>
</dbReference>
<dbReference type="Pfam" id="PF06761">
    <property type="entry name" value="IcmF-related"/>
    <property type="match status" value="1"/>
</dbReference>
<dbReference type="AlphaFoldDB" id="A0A7W6GFM4"/>
<dbReference type="InterPro" id="IPR009612">
    <property type="entry name" value="IcmF-rel"/>
</dbReference>
<evidence type="ECO:0000259" key="5">
    <source>
        <dbReference type="Pfam" id="PF14331"/>
    </source>
</evidence>
<feature type="domain" description="IcmF-related" evidence="4">
    <location>
        <begin position="501"/>
        <end position="796"/>
    </location>
</feature>